<dbReference type="PANTHER" id="PTHR24189:SF50">
    <property type="entry name" value="ANKYRIN REPEAT AND SOCS BOX PROTEIN 2"/>
    <property type="match status" value="1"/>
</dbReference>
<evidence type="ECO:0000313" key="6">
    <source>
        <dbReference type="EMBL" id="CAD8690474.1"/>
    </source>
</evidence>
<evidence type="ECO:0000256" key="1">
    <source>
        <dbReference type="ARBA" id="ARBA00022737"/>
    </source>
</evidence>
<gene>
    <name evidence="6" type="ORF">CLEI1391_LOCUS15060</name>
</gene>
<feature type="repeat" description="ANK" evidence="3">
    <location>
        <begin position="175"/>
        <end position="207"/>
    </location>
</feature>
<feature type="repeat" description="ANK" evidence="3">
    <location>
        <begin position="205"/>
        <end position="237"/>
    </location>
</feature>
<dbReference type="InterPro" id="IPR036770">
    <property type="entry name" value="Ankyrin_rpt-contain_sf"/>
</dbReference>
<name>A0A7S0RY33_9CHLO</name>
<organism evidence="6">
    <name type="scientific">Chlamydomonas leiostraca</name>
    <dbReference type="NCBI Taxonomy" id="1034604"/>
    <lineage>
        <taxon>Eukaryota</taxon>
        <taxon>Viridiplantae</taxon>
        <taxon>Chlorophyta</taxon>
        <taxon>core chlorophytes</taxon>
        <taxon>Chlorophyceae</taxon>
        <taxon>CS clade</taxon>
        <taxon>Chlamydomonadales</taxon>
        <taxon>Chlamydomonadaceae</taxon>
        <taxon>Chlamydomonas</taxon>
    </lineage>
</organism>
<feature type="repeat" description="ANK" evidence="3">
    <location>
        <begin position="235"/>
        <end position="267"/>
    </location>
</feature>
<evidence type="ECO:0000256" key="2">
    <source>
        <dbReference type="ARBA" id="ARBA00023043"/>
    </source>
</evidence>
<dbReference type="SMART" id="SM00248">
    <property type="entry name" value="ANK"/>
    <property type="match status" value="5"/>
</dbReference>
<dbReference type="PROSITE" id="PS50088">
    <property type="entry name" value="ANK_REPEAT"/>
    <property type="match status" value="3"/>
</dbReference>
<evidence type="ECO:0000259" key="5">
    <source>
        <dbReference type="PROSITE" id="PS50181"/>
    </source>
</evidence>
<dbReference type="PROSITE" id="PS50181">
    <property type="entry name" value="FBOX"/>
    <property type="match status" value="1"/>
</dbReference>
<dbReference type="AlphaFoldDB" id="A0A7S0RY33"/>
<feature type="domain" description="F-box" evidence="5">
    <location>
        <begin position="14"/>
        <end position="63"/>
    </location>
</feature>
<dbReference type="InterPro" id="IPR001810">
    <property type="entry name" value="F-box_dom"/>
</dbReference>
<dbReference type="SUPFAM" id="SSF48403">
    <property type="entry name" value="Ankyrin repeat"/>
    <property type="match status" value="1"/>
</dbReference>
<sequence length="368" mass="39359">MMTNSRESSSNATAAGLTELPEDVLLLVTKCLNAQDFFSLARSAKVFRKSLLSSEALAAWIAQQEDTLPWEQLQRIFKLIPAYQHVGCMKRVAALLHHASEDVQPRDPGTPVKLGHKSSPLPMRSARPQLQRISRCSRTPSTQAHWVCAALGLGRQEAVQALLQGPDLHPDVNYSDGAPLRLAAEQGLTEVVRELLARGARVDAQDHLALARAAGNGHVETVRALIAAGSDVRAGNNRALHAAVASGSVETVRLLLAHGAQLESMDGYSLRKAAGRGDLPMVRCLLGAGARVECARYDALFQAARAGKLVIVDLLIEAGADVASCPDAESIARQRGHKEVAARLAKARRSGWVSAPLLAVARMFGLKA</sequence>
<dbReference type="PROSITE" id="PS50297">
    <property type="entry name" value="ANK_REP_REGION"/>
    <property type="match status" value="2"/>
</dbReference>
<accession>A0A7S0RY33</accession>
<dbReference type="Pfam" id="PF12796">
    <property type="entry name" value="Ank_2"/>
    <property type="match status" value="1"/>
</dbReference>
<reference evidence="6" key="1">
    <citation type="submission" date="2021-01" db="EMBL/GenBank/DDBJ databases">
        <authorList>
            <person name="Corre E."/>
            <person name="Pelletier E."/>
            <person name="Niang G."/>
            <person name="Scheremetjew M."/>
            <person name="Finn R."/>
            <person name="Kale V."/>
            <person name="Holt S."/>
            <person name="Cochrane G."/>
            <person name="Meng A."/>
            <person name="Brown T."/>
            <person name="Cohen L."/>
        </authorList>
    </citation>
    <scope>NUCLEOTIDE SEQUENCE</scope>
    <source>
        <strain evidence="6">SAG 11-49</strain>
    </source>
</reference>
<evidence type="ECO:0000256" key="4">
    <source>
        <dbReference type="SAM" id="MobiDB-lite"/>
    </source>
</evidence>
<dbReference type="InterPro" id="IPR002110">
    <property type="entry name" value="Ankyrin_rpt"/>
</dbReference>
<dbReference type="Gene3D" id="1.25.40.20">
    <property type="entry name" value="Ankyrin repeat-containing domain"/>
    <property type="match status" value="1"/>
</dbReference>
<keyword evidence="1" id="KW-0677">Repeat</keyword>
<dbReference type="PANTHER" id="PTHR24189">
    <property type="entry name" value="MYOTROPHIN"/>
    <property type="match status" value="1"/>
</dbReference>
<evidence type="ECO:0000256" key="3">
    <source>
        <dbReference type="PROSITE-ProRule" id="PRU00023"/>
    </source>
</evidence>
<keyword evidence="2 3" id="KW-0040">ANK repeat</keyword>
<dbReference type="InterPro" id="IPR050745">
    <property type="entry name" value="Multifunctional_regulatory"/>
</dbReference>
<feature type="region of interest" description="Disordered" evidence="4">
    <location>
        <begin position="102"/>
        <end position="128"/>
    </location>
</feature>
<protein>
    <recommendedName>
        <fullName evidence="5">F-box domain-containing protein</fullName>
    </recommendedName>
</protein>
<proteinExistence type="predicted"/>
<dbReference type="EMBL" id="HBFB01026978">
    <property type="protein sequence ID" value="CAD8690474.1"/>
    <property type="molecule type" value="Transcribed_RNA"/>
</dbReference>